<sequence length="89" mass="9817">MPSLSKSKFLAGWQCPKKLWLDVHEPDLAEPTSAAQQRIFDQGIKVGEIARGYFPGGVLIDADHLHIPDALVQTHEALMNHVDVIFEGA</sequence>
<proteinExistence type="predicted"/>
<comment type="caution">
    <text evidence="1">The sequence shown here is derived from an EMBL/GenBank/DDBJ whole genome shotgun (WGS) entry which is preliminary data.</text>
</comment>
<dbReference type="EMBL" id="BARW01021647">
    <property type="protein sequence ID" value="GAI90382.1"/>
    <property type="molecule type" value="Genomic_DNA"/>
</dbReference>
<dbReference type="AlphaFoldDB" id="X1SBH6"/>
<accession>X1SBH6</accession>
<evidence type="ECO:0000313" key="1">
    <source>
        <dbReference type="EMBL" id="GAI90382.1"/>
    </source>
</evidence>
<protein>
    <submittedName>
        <fullName evidence="1">Uncharacterized protein</fullName>
    </submittedName>
</protein>
<name>X1SBH6_9ZZZZ</name>
<feature type="non-terminal residue" evidence="1">
    <location>
        <position position="89"/>
    </location>
</feature>
<gene>
    <name evidence="1" type="ORF">S12H4_36324</name>
</gene>
<reference evidence="1" key="1">
    <citation type="journal article" date="2014" name="Front. Microbiol.">
        <title>High frequency of phylogenetically diverse reductive dehalogenase-homologous genes in deep subseafloor sedimentary metagenomes.</title>
        <authorList>
            <person name="Kawai M."/>
            <person name="Futagami T."/>
            <person name="Toyoda A."/>
            <person name="Takaki Y."/>
            <person name="Nishi S."/>
            <person name="Hori S."/>
            <person name="Arai W."/>
            <person name="Tsubouchi T."/>
            <person name="Morono Y."/>
            <person name="Uchiyama I."/>
            <person name="Ito T."/>
            <person name="Fujiyama A."/>
            <person name="Inagaki F."/>
            <person name="Takami H."/>
        </authorList>
    </citation>
    <scope>NUCLEOTIDE SEQUENCE</scope>
    <source>
        <strain evidence="1">Expedition CK06-06</strain>
    </source>
</reference>
<organism evidence="1">
    <name type="scientific">marine sediment metagenome</name>
    <dbReference type="NCBI Taxonomy" id="412755"/>
    <lineage>
        <taxon>unclassified sequences</taxon>
        <taxon>metagenomes</taxon>
        <taxon>ecological metagenomes</taxon>
    </lineage>
</organism>